<name>A0ABD2A6E2_VESSQ</name>
<dbReference type="Gene3D" id="3.90.70.80">
    <property type="match status" value="1"/>
</dbReference>
<feature type="region of interest" description="Disordered" evidence="1">
    <location>
        <begin position="509"/>
        <end position="533"/>
    </location>
</feature>
<evidence type="ECO:0000256" key="1">
    <source>
        <dbReference type="SAM" id="MobiDB-lite"/>
    </source>
</evidence>
<evidence type="ECO:0000259" key="2">
    <source>
        <dbReference type="PROSITE" id="PS50802"/>
    </source>
</evidence>
<dbReference type="Proteomes" id="UP001607302">
    <property type="component" value="Unassembled WGS sequence"/>
</dbReference>
<dbReference type="InterPro" id="IPR049769">
    <property type="entry name" value="OTU_OTU"/>
</dbReference>
<dbReference type="InterPro" id="IPR003323">
    <property type="entry name" value="OTU_dom"/>
</dbReference>
<protein>
    <submittedName>
        <fullName evidence="3">Myb-like protein I</fullName>
    </submittedName>
</protein>
<dbReference type="InterPro" id="IPR050704">
    <property type="entry name" value="Peptidase_C85-like"/>
</dbReference>
<feature type="compositionally biased region" description="Polar residues" evidence="1">
    <location>
        <begin position="408"/>
        <end position="418"/>
    </location>
</feature>
<keyword evidence="4" id="KW-1185">Reference proteome</keyword>
<dbReference type="EMBL" id="JAUDFV010000154">
    <property type="protein sequence ID" value="KAL2716082.1"/>
    <property type="molecule type" value="Genomic_DNA"/>
</dbReference>
<organism evidence="3 4">
    <name type="scientific">Vespula squamosa</name>
    <name type="common">Southern yellow jacket</name>
    <name type="synonym">Wasp</name>
    <dbReference type="NCBI Taxonomy" id="30214"/>
    <lineage>
        <taxon>Eukaryota</taxon>
        <taxon>Metazoa</taxon>
        <taxon>Ecdysozoa</taxon>
        <taxon>Arthropoda</taxon>
        <taxon>Hexapoda</taxon>
        <taxon>Insecta</taxon>
        <taxon>Pterygota</taxon>
        <taxon>Neoptera</taxon>
        <taxon>Endopterygota</taxon>
        <taxon>Hymenoptera</taxon>
        <taxon>Apocrita</taxon>
        <taxon>Aculeata</taxon>
        <taxon>Vespoidea</taxon>
        <taxon>Vespidae</taxon>
        <taxon>Vespinae</taxon>
        <taxon>Vespula</taxon>
    </lineage>
</organism>
<accession>A0ABD2A6E2</accession>
<dbReference type="CDD" id="cd20380">
    <property type="entry name" value="Tudor_TDRD13-like"/>
    <property type="match status" value="1"/>
</dbReference>
<sequence>MTHAIMEISPRKSSKRTQEHVDEWLQSQGYFRKHIPRDPTCLFRAVSEQVYLTQYYHIRVRKECVEFMQQRKHLFEESITIPFDSYLEQMECFTESGGPNEIQAMSLLYKKDVILFNGQKQTCKSVTNNGFTDHIYLCHTPQKQYESVYSKNFVMAAGFCQSIIYEILYKNVFDMKNVDNTVHKMLHDRSSTLRHDKFFLKGNLEIREQLSAEIYKRIENGCETTGDMYCFSKGVPPFPYRVAKAIDVNIYRNIDFDVWHEIRREIKNAGWTRYNSNGLQIGDKCLIEMNFNKNDLDRINSNASAIEENQNCNETKTLQKKSDQNPTIFCGHIQEINKNEGSVIVFVEELGEKKTVPYSSLKPLSLRKNKQNNWAPTCKKNLQLIDSNQKYKKSSNTSSNKTKEQINRMDSTSTNNPEKNTDNNKCSITTSNTCTSDTTNVTTPLLTTNTANVMIITNNKDNNNDNIKREDFPERQWQRQECRNNQGQVVGENTLGKLQNYTTNNNTLQFHGQGDMDENTTKDSREDNSQTMTGNTSLYYVASDGNSYPAVSYVPGYTGELIPPNQMNRTLRNVNNLTQKGMDLNSCDLPLSDPATLKFFYNLGLEYFRVNHAWNYGPNGQSVSPESWYIAVPSVASSNTSITYSVYKYYIFYATRNIEEVQNINTYILENEKPMEQKENTDNNVNNIIPQLASKTMNMCVNNVTDLQKDKLKKMENGKNTPSYTHENIKDAENINKEKQRTNNTAPRFKKNTSKDLHYNNCDQMYPYKKNFSKQYQHNSSFCESQNVPDSQNGDMQAPLVNTVLNQVHVPPGMPNSYHLSYMQQSPYANVPYCENEIDTYGGSYYLSQGGFPNITCMPNSDVVDANNMHSFLPYFYPSAETYPPAYPSVYSPYMHPQQTAAYGGLPPQNIHDPWYSLPEQHYYLQYGPVPLRSAEHSGEIGQSNNSNSST</sequence>
<dbReference type="InterPro" id="IPR038765">
    <property type="entry name" value="Papain-like_cys_pep_sf"/>
</dbReference>
<dbReference type="CDD" id="cd22753">
    <property type="entry name" value="OTU_ALG13-like"/>
    <property type="match status" value="1"/>
</dbReference>
<feature type="domain" description="OTU" evidence="2">
    <location>
        <begin position="30"/>
        <end position="151"/>
    </location>
</feature>
<dbReference type="PANTHER" id="PTHR12419">
    <property type="entry name" value="OTU DOMAIN CONTAINING PROTEIN"/>
    <property type="match status" value="1"/>
</dbReference>
<gene>
    <name evidence="3" type="ORF">V1478_013758</name>
</gene>
<proteinExistence type="predicted"/>
<dbReference type="Pfam" id="PF02338">
    <property type="entry name" value="OTU"/>
    <property type="match status" value="1"/>
</dbReference>
<feature type="region of interest" description="Disordered" evidence="1">
    <location>
        <begin position="735"/>
        <end position="756"/>
    </location>
</feature>
<comment type="caution">
    <text evidence="3">The sequence shown here is derived from an EMBL/GenBank/DDBJ whole genome shotgun (WGS) entry which is preliminary data.</text>
</comment>
<feature type="compositionally biased region" description="Basic and acidic residues" evidence="1">
    <location>
        <begin position="519"/>
        <end position="528"/>
    </location>
</feature>
<dbReference type="AlphaFoldDB" id="A0ABD2A6E2"/>
<dbReference type="SUPFAM" id="SSF54001">
    <property type="entry name" value="Cysteine proteinases"/>
    <property type="match status" value="1"/>
</dbReference>
<feature type="region of interest" description="Disordered" evidence="1">
    <location>
        <begin position="385"/>
        <end position="428"/>
    </location>
</feature>
<dbReference type="PANTHER" id="PTHR12419:SF115">
    <property type="entry name" value="PROTEIN OVARIAN TUMOR LOCUS-RELATED"/>
    <property type="match status" value="1"/>
</dbReference>
<dbReference type="InterPro" id="IPR049770">
    <property type="entry name" value="OTU_Tudor"/>
</dbReference>
<evidence type="ECO:0000313" key="3">
    <source>
        <dbReference type="EMBL" id="KAL2716082.1"/>
    </source>
</evidence>
<dbReference type="PROSITE" id="PS50802">
    <property type="entry name" value="OTU"/>
    <property type="match status" value="1"/>
</dbReference>
<evidence type="ECO:0000313" key="4">
    <source>
        <dbReference type="Proteomes" id="UP001607302"/>
    </source>
</evidence>
<reference evidence="3 4" key="1">
    <citation type="journal article" date="2024" name="Ann. Entomol. Soc. Am.">
        <title>Genomic analyses of the southern and eastern yellowjacket wasps (Hymenoptera: Vespidae) reveal evolutionary signatures of social life.</title>
        <authorList>
            <person name="Catto M.A."/>
            <person name="Caine P.B."/>
            <person name="Orr S.E."/>
            <person name="Hunt B.G."/>
            <person name="Goodisman M.A.D."/>
        </authorList>
    </citation>
    <scope>NUCLEOTIDE SEQUENCE [LARGE SCALE GENOMIC DNA]</scope>
    <source>
        <strain evidence="3">233</strain>
        <tissue evidence="3">Head and thorax</tissue>
    </source>
</reference>